<feature type="transmembrane region" description="Helical" evidence="6">
    <location>
        <begin position="51"/>
        <end position="70"/>
    </location>
</feature>
<keyword evidence="9" id="KW-1185">Reference proteome</keyword>
<feature type="transmembrane region" description="Helical" evidence="6">
    <location>
        <begin position="24"/>
        <end position="44"/>
    </location>
</feature>
<evidence type="ECO:0000313" key="9">
    <source>
        <dbReference type="Proteomes" id="UP000730161"/>
    </source>
</evidence>
<dbReference type="AlphaFoldDB" id="A0A8J7W4S7"/>
<name>A0A8J7W4S7_9EURY</name>
<keyword evidence="3 6" id="KW-0812">Transmembrane</keyword>
<dbReference type="GO" id="GO:0005886">
    <property type="term" value="C:plasma membrane"/>
    <property type="evidence" value="ECO:0007669"/>
    <property type="project" value="UniProtKB-SubCell"/>
</dbReference>
<gene>
    <name evidence="8" type="ORF">RJ53_01735</name>
</gene>
<feature type="domain" description="MrpA C-terminal/MbhD" evidence="7">
    <location>
        <begin position="11"/>
        <end position="73"/>
    </location>
</feature>
<dbReference type="RefSeq" id="WP_246495947.1">
    <property type="nucleotide sequence ID" value="NZ_JWHL01000002.1"/>
</dbReference>
<evidence type="ECO:0000256" key="1">
    <source>
        <dbReference type="ARBA" id="ARBA00004651"/>
    </source>
</evidence>
<comment type="subcellular location">
    <subcellularLocation>
        <location evidence="1">Cell membrane</location>
        <topology evidence="1">Multi-pass membrane protein</topology>
    </subcellularLocation>
</comment>
<evidence type="ECO:0000313" key="8">
    <source>
        <dbReference type="EMBL" id="MBR1368284.1"/>
    </source>
</evidence>
<keyword evidence="4 6" id="KW-1133">Transmembrane helix</keyword>
<evidence type="ECO:0000256" key="4">
    <source>
        <dbReference type="ARBA" id="ARBA00022989"/>
    </source>
</evidence>
<organism evidence="8 9">
    <name type="scientific">Methanocalculus chunghsingensis</name>
    <dbReference type="NCBI Taxonomy" id="156457"/>
    <lineage>
        <taxon>Archaea</taxon>
        <taxon>Methanobacteriati</taxon>
        <taxon>Methanobacteriota</taxon>
        <taxon>Stenosarchaea group</taxon>
        <taxon>Methanomicrobia</taxon>
        <taxon>Methanomicrobiales</taxon>
        <taxon>Methanocalculaceae</taxon>
        <taxon>Methanocalculus</taxon>
    </lineage>
</organism>
<evidence type="ECO:0000259" key="7">
    <source>
        <dbReference type="Pfam" id="PF13244"/>
    </source>
</evidence>
<protein>
    <submittedName>
        <fullName evidence="8">Membrane protein</fullName>
    </submittedName>
</protein>
<keyword evidence="5 6" id="KW-0472">Membrane</keyword>
<accession>A0A8J7W4S7</accession>
<sequence>MILHLVILSGIVISAGLVFALRDLVSAAIAFATFSFLLAIEFYILQAPDVALAEAAIGAGLSTAALMIAIRGTVRSEGDGI</sequence>
<dbReference type="EMBL" id="JWHL01000002">
    <property type="protein sequence ID" value="MBR1368284.1"/>
    <property type="molecule type" value="Genomic_DNA"/>
</dbReference>
<dbReference type="Pfam" id="PF13244">
    <property type="entry name" value="MbhD"/>
    <property type="match status" value="1"/>
</dbReference>
<evidence type="ECO:0000256" key="3">
    <source>
        <dbReference type="ARBA" id="ARBA00022692"/>
    </source>
</evidence>
<dbReference type="Proteomes" id="UP000730161">
    <property type="component" value="Unassembled WGS sequence"/>
</dbReference>
<keyword evidence="2" id="KW-1003">Cell membrane</keyword>
<reference evidence="8" key="1">
    <citation type="submission" date="2014-12" db="EMBL/GenBank/DDBJ databases">
        <authorList>
            <person name="Huang H.-H."/>
            <person name="Chen S.-C."/>
            <person name="Lai M.-C."/>
        </authorList>
    </citation>
    <scope>NUCLEOTIDE SEQUENCE</scope>
    <source>
        <strain evidence="8">K1F9705b</strain>
    </source>
</reference>
<evidence type="ECO:0000256" key="6">
    <source>
        <dbReference type="SAM" id="Phobius"/>
    </source>
</evidence>
<comment type="caution">
    <text evidence="8">The sequence shown here is derived from an EMBL/GenBank/DDBJ whole genome shotgun (WGS) entry which is preliminary data.</text>
</comment>
<dbReference type="InterPro" id="IPR025383">
    <property type="entry name" value="MrpA_C/MbhD"/>
</dbReference>
<evidence type="ECO:0000256" key="5">
    <source>
        <dbReference type="ARBA" id="ARBA00023136"/>
    </source>
</evidence>
<evidence type="ECO:0000256" key="2">
    <source>
        <dbReference type="ARBA" id="ARBA00022475"/>
    </source>
</evidence>
<proteinExistence type="predicted"/>